<protein>
    <submittedName>
        <fullName evidence="1">Uncharacterized protein</fullName>
    </submittedName>
</protein>
<dbReference type="AlphaFoldDB" id="A0A840C0K4"/>
<sequence length="73" mass="8099">MLRIDIPVKGDPAVNGWTTQFYGGAAIFSVTFTDEAAVMRINRPYEPYRAQLTVREGFADPDDEMSVAGDDEL</sequence>
<gene>
    <name evidence="1" type="ORF">GGR16_001043</name>
</gene>
<proteinExistence type="predicted"/>
<dbReference type="Proteomes" id="UP000577362">
    <property type="component" value="Unassembled WGS sequence"/>
</dbReference>
<evidence type="ECO:0000313" key="1">
    <source>
        <dbReference type="EMBL" id="MBB4016037.1"/>
    </source>
</evidence>
<organism evidence="1 2">
    <name type="scientific">Chelatococcus caeni</name>
    <dbReference type="NCBI Taxonomy" id="1348468"/>
    <lineage>
        <taxon>Bacteria</taxon>
        <taxon>Pseudomonadati</taxon>
        <taxon>Pseudomonadota</taxon>
        <taxon>Alphaproteobacteria</taxon>
        <taxon>Hyphomicrobiales</taxon>
        <taxon>Chelatococcaceae</taxon>
        <taxon>Chelatococcus</taxon>
    </lineage>
</organism>
<keyword evidence="2" id="KW-1185">Reference proteome</keyword>
<dbReference type="RefSeq" id="WP_183315895.1">
    <property type="nucleotide sequence ID" value="NZ_JACIEN010000001.1"/>
</dbReference>
<reference evidence="1 2" key="1">
    <citation type="submission" date="2020-08" db="EMBL/GenBank/DDBJ databases">
        <title>Genomic Encyclopedia of Type Strains, Phase IV (KMG-IV): sequencing the most valuable type-strain genomes for metagenomic binning, comparative biology and taxonomic classification.</title>
        <authorList>
            <person name="Goeker M."/>
        </authorList>
    </citation>
    <scope>NUCLEOTIDE SEQUENCE [LARGE SCALE GENOMIC DNA]</scope>
    <source>
        <strain evidence="1 2">DSM 103737</strain>
    </source>
</reference>
<comment type="caution">
    <text evidence="1">The sequence shown here is derived from an EMBL/GenBank/DDBJ whole genome shotgun (WGS) entry which is preliminary data.</text>
</comment>
<name>A0A840C0K4_9HYPH</name>
<dbReference type="EMBL" id="JACIEN010000001">
    <property type="protein sequence ID" value="MBB4016037.1"/>
    <property type="molecule type" value="Genomic_DNA"/>
</dbReference>
<evidence type="ECO:0000313" key="2">
    <source>
        <dbReference type="Proteomes" id="UP000577362"/>
    </source>
</evidence>
<accession>A0A840C0K4</accession>